<proteinExistence type="inferred from homology"/>
<evidence type="ECO:0000256" key="6">
    <source>
        <dbReference type="ARBA" id="ARBA00023237"/>
    </source>
</evidence>
<evidence type="ECO:0000256" key="4">
    <source>
        <dbReference type="ARBA" id="ARBA00023136"/>
    </source>
</evidence>
<feature type="chain" id="PRO_5008953158" description="Flagellar L-ring protein" evidence="8">
    <location>
        <begin position="22"/>
        <end position="240"/>
    </location>
</feature>
<evidence type="ECO:0000256" key="7">
    <source>
        <dbReference type="HAMAP-Rule" id="MF_00415"/>
    </source>
</evidence>
<dbReference type="PANTHER" id="PTHR34933">
    <property type="entry name" value="FLAGELLAR L-RING PROTEIN"/>
    <property type="match status" value="1"/>
</dbReference>
<dbReference type="GO" id="GO:0009279">
    <property type="term" value="C:cell outer membrane"/>
    <property type="evidence" value="ECO:0007669"/>
    <property type="project" value="UniProtKB-SubCell"/>
</dbReference>
<feature type="signal peptide" evidence="8">
    <location>
        <begin position="1"/>
        <end position="21"/>
    </location>
</feature>
<dbReference type="PANTHER" id="PTHR34933:SF1">
    <property type="entry name" value="FLAGELLAR L-RING PROTEIN"/>
    <property type="match status" value="1"/>
</dbReference>
<keyword evidence="7" id="KW-0449">Lipoprotein</keyword>
<dbReference type="Pfam" id="PF02107">
    <property type="entry name" value="FlgH"/>
    <property type="match status" value="1"/>
</dbReference>
<dbReference type="InterPro" id="IPR000527">
    <property type="entry name" value="Flag_Lring"/>
</dbReference>
<dbReference type="AlphaFoldDB" id="E1YHM9"/>
<accession>E1YHM9</accession>
<evidence type="ECO:0000256" key="1">
    <source>
        <dbReference type="ARBA" id="ARBA00002591"/>
    </source>
</evidence>
<reference evidence="9" key="1">
    <citation type="journal article" date="2011" name="Environ. Microbiol.">
        <title>Genomic insights into the metabolic potential of the polycyclic aromatic hydrocarbon degrading sulfate-reducing Deltaproteobacterium N47.</title>
        <authorList>
            <person name="Bergmann F."/>
            <person name="Selesi D."/>
            <person name="Weinmaier T."/>
            <person name="Tischler P."/>
            <person name="Rattei T."/>
            <person name="Meckenstock R.U."/>
        </authorList>
    </citation>
    <scope>NUCLEOTIDE SEQUENCE</scope>
</reference>
<gene>
    <name evidence="7" type="primary">flgH</name>
    <name evidence="9" type="ORF">N47_D29570</name>
</gene>
<comment type="similarity">
    <text evidence="2 7">Belongs to the FlgH family.</text>
</comment>
<sequence>MIPKNIAALCIIIVLISGCSAGSQYIKQAAKTEVKSTAGDQAPYAYQPPEKSEGSLWSESEGSFLFPDRRARRVGDLVIVRIVEDPEAELNANTSTNRSSSANAKLEFLGYMKALAQKNPNLAQNPGTDDLITASLGTKFDGQGSSDRDGHVKAYVSAVVLQVFPNGNMLISGRREVKVNSETEYITLSGIVRAEDISTANEVSSAYVAEAKISYSGKGPVADKQRPGWLMGVIDYVWPF</sequence>
<evidence type="ECO:0000256" key="5">
    <source>
        <dbReference type="ARBA" id="ARBA00023143"/>
    </source>
</evidence>
<comment type="subunit">
    <text evidence="7">The basal body constitutes a major portion of the flagellar organelle and consists of four rings (L,P,S, and M) mounted on a central rod.</text>
</comment>
<evidence type="ECO:0000256" key="8">
    <source>
        <dbReference type="SAM" id="SignalP"/>
    </source>
</evidence>
<dbReference type="PROSITE" id="PS51257">
    <property type="entry name" value="PROKAR_LIPOPROTEIN"/>
    <property type="match status" value="1"/>
</dbReference>
<keyword evidence="6 7" id="KW-0998">Cell outer membrane</keyword>
<comment type="subcellular location">
    <subcellularLocation>
        <location evidence="7">Cell outer membrane</location>
        <topology evidence="7">Lipid-anchor</topology>
    </subcellularLocation>
    <subcellularLocation>
        <location evidence="7">Bacterial flagellum basal body</location>
    </subcellularLocation>
</comment>
<dbReference type="GO" id="GO:0009427">
    <property type="term" value="C:bacterial-type flagellum basal body, distal rod, L ring"/>
    <property type="evidence" value="ECO:0007669"/>
    <property type="project" value="InterPro"/>
</dbReference>
<organism evidence="9">
    <name type="scientific">uncultured Desulfobacterium sp</name>
    <dbReference type="NCBI Taxonomy" id="201089"/>
    <lineage>
        <taxon>Bacteria</taxon>
        <taxon>Pseudomonadati</taxon>
        <taxon>Thermodesulfobacteriota</taxon>
        <taxon>Desulfobacteria</taxon>
        <taxon>Desulfobacterales</taxon>
        <taxon>Desulfobacteriaceae</taxon>
        <taxon>Desulfobacterium</taxon>
        <taxon>environmental samples</taxon>
    </lineage>
</organism>
<keyword evidence="3 7" id="KW-0732">Signal</keyword>
<dbReference type="HAMAP" id="MF_00415">
    <property type="entry name" value="FlgH"/>
    <property type="match status" value="1"/>
</dbReference>
<dbReference type="GO" id="GO:0071973">
    <property type="term" value="P:bacterial-type flagellum-dependent cell motility"/>
    <property type="evidence" value="ECO:0007669"/>
    <property type="project" value="InterPro"/>
</dbReference>
<dbReference type="GO" id="GO:0003774">
    <property type="term" value="F:cytoskeletal motor activity"/>
    <property type="evidence" value="ECO:0007669"/>
    <property type="project" value="InterPro"/>
</dbReference>
<keyword evidence="4 7" id="KW-0472">Membrane</keyword>
<protein>
    <recommendedName>
        <fullName evidence="7">Flagellar L-ring protein</fullName>
    </recommendedName>
    <alternativeName>
        <fullName evidence="7">Basal body L-ring protein</fullName>
    </alternativeName>
</protein>
<name>E1YHM9_9BACT</name>
<dbReference type="EMBL" id="FR695874">
    <property type="protein sequence ID" value="CBX30148.1"/>
    <property type="molecule type" value="Genomic_DNA"/>
</dbReference>
<evidence type="ECO:0000256" key="2">
    <source>
        <dbReference type="ARBA" id="ARBA00006929"/>
    </source>
</evidence>
<dbReference type="PRINTS" id="PR01008">
    <property type="entry name" value="FLGLRINGFLGH"/>
</dbReference>
<evidence type="ECO:0000256" key="3">
    <source>
        <dbReference type="ARBA" id="ARBA00022729"/>
    </source>
</evidence>
<evidence type="ECO:0000313" key="9">
    <source>
        <dbReference type="EMBL" id="CBX30148.1"/>
    </source>
</evidence>
<comment type="function">
    <text evidence="1 7">Assembles around the rod to form the L-ring and probably protects the motor/basal body from shearing forces during rotation.</text>
</comment>
<keyword evidence="5 7" id="KW-0975">Bacterial flagellum</keyword>